<name>A0AB73AQ84_BACFG</name>
<evidence type="ECO:0000313" key="1">
    <source>
        <dbReference type="EMBL" id="EYB11302.1"/>
    </source>
</evidence>
<gene>
    <name evidence="1" type="ORF">M119_0838</name>
</gene>
<comment type="caution">
    <text evidence="1">The sequence shown here is derived from an EMBL/GenBank/DDBJ whole genome shotgun (WGS) entry which is preliminary data.</text>
</comment>
<evidence type="ECO:0000313" key="2">
    <source>
        <dbReference type="Proteomes" id="UP000021175"/>
    </source>
</evidence>
<organism evidence="1 2">
    <name type="scientific">Bacteroides fragilis str. 3783N1-6</name>
    <dbReference type="NCBI Taxonomy" id="1339310"/>
    <lineage>
        <taxon>Bacteria</taxon>
        <taxon>Pseudomonadati</taxon>
        <taxon>Bacteroidota</taxon>
        <taxon>Bacteroidia</taxon>
        <taxon>Bacteroidales</taxon>
        <taxon>Bacteroidaceae</taxon>
        <taxon>Bacteroides</taxon>
    </lineage>
</organism>
<protein>
    <submittedName>
        <fullName evidence="1">Uncharacterized protein</fullName>
    </submittedName>
</protein>
<dbReference type="AlphaFoldDB" id="A0AB73AQ84"/>
<sequence>MYAMLHMAHTFVCAFSPFPLNTNNLSCWQPCMHVGYFANFQ</sequence>
<dbReference type="Proteomes" id="UP000021175">
    <property type="component" value="Unassembled WGS sequence"/>
</dbReference>
<reference evidence="1 2" key="1">
    <citation type="submission" date="2014-02" db="EMBL/GenBank/DDBJ databases">
        <authorList>
            <person name="Sears C."/>
            <person name="Carroll K."/>
            <person name="Sack B.R."/>
            <person name="Qadri F."/>
            <person name="Myers L.L."/>
            <person name="Chung G.-T."/>
            <person name="Escheverria P."/>
            <person name="Fraser C.M."/>
            <person name="Sadzewicz L."/>
            <person name="Shefchek K.A."/>
            <person name="Tallon L."/>
            <person name="Das S.P."/>
            <person name="Daugherty S."/>
            <person name="Mongodin E.F."/>
        </authorList>
    </citation>
    <scope>NUCLEOTIDE SEQUENCE [LARGE SCALE GENOMIC DNA]</scope>
    <source>
        <strain evidence="1 2">3783N1-6</strain>
    </source>
</reference>
<proteinExistence type="predicted"/>
<accession>A0AB73AQ84</accession>
<dbReference type="EMBL" id="JGEU01000030">
    <property type="protein sequence ID" value="EYB11302.1"/>
    <property type="molecule type" value="Genomic_DNA"/>
</dbReference>